<dbReference type="EMBL" id="CAADFY010000117">
    <property type="protein sequence ID" value="VFK57469.1"/>
    <property type="molecule type" value="Genomic_DNA"/>
</dbReference>
<keyword evidence="2" id="KW-0808">Transferase</keyword>
<evidence type="ECO:0000313" key="2">
    <source>
        <dbReference type="EMBL" id="VFK51204.1"/>
    </source>
</evidence>
<accession>A0A450ZBM7</accession>
<dbReference type="Gene3D" id="3.80.10.10">
    <property type="entry name" value="Ribonuclease Inhibitor"/>
    <property type="match status" value="1"/>
</dbReference>
<dbReference type="Gene3D" id="2.60.40.3440">
    <property type="match status" value="1"/>
</dbReference>
<protein>
    <submittedName>
        <fullName evidence="2">Prenyltransferase-like</fullName>
    </submittedName>
</protein>
<evidence type="ECO:0000313" key="3">
    <source>
        <dbReference type="EMBL" id="VFK57469.1"/>
    </source>
</evidence>
<feature type="signal peptide" evidence="1">
    <location>
        <begin position="1"/>
        <end position="25"/>
    </location>
</feature>
<dbReference type="PANTHER" id="PTHR34720">
    <property type="entry name" value="MICROCYSTIN DEPENDENT PROTEIN"/>
    <property type="match status" value="1"/>
</dbReference>
<reference evidence="2" key="1">
    <citation type="submission" date="2019-02" db="EMBL/GenBank/DDBJ databases">
        <authorList>
            <person name="Gruber-Vodicka R. H."/>
            <person name="Seah K. B. B."/>
        </authorList>
    </citation>
    <scope>NUCLEOTIDE SEQUENCE</scope>
    <source>
        <strain evidence="2">BECK_BY2</strain>
        <strain evidence="3">BECK_BY3</strain>
    </source>
</reference>
<proteinExistence type="predicted"/>
<feature type="chain" id="PRO_5036113568" evidence="1">
    <location>
        <begin position="26"/>
        <end position="735"/>
    </location>
</feature>
<dbReference type="PANTHER" id="PTHR34720:SF9">
    <property type="entry name" value="BLR4714 PROTEIN"/>
    <property type="match status" value="1"/>
</dbReference>
<name>A0A450ZBM7_9GAMM</name>
<dbReference type="NCBIfam" id="NF012211">
    <property type="entry name" value="tand_rpt_95"/>
    <property type="match status" value="2"/>
</dbReference>
<dbReference type="SUPFAM" id="SSF48239">
    <property type="entry name" value="Terpenoid cyclases/Protein prenyltransferases"/>
    <property type="match status" value="1"/>
</dbReference>
<gene>
    <name evidence="2" type="ORF">BECKTUN1418E_GA0071001_100536</name>
    <name evidence="3" type="ORF">BECKTUN1418F_GA0071002_11172</name>
</gene>
<dbReference type="GO" id="GO:0016740">
    <property type="term" value="F:transferase activity"/>
    <property type="evidence" value="ECO:0007669"/>
    <property type="project" value="UniProtKB-KW"/>
</dbReference>
<dbReference type="InterPro" id="IPR001611">
    <property type="entry name" value="Leu-rich_rpt"/>
</dbReference>
<dbReference type="PROSITE" id="PS51450">
    <property type="entry name" value="LRR"/>
    <property type="match status" value="1"/>
</dbReference>
<dbReference type="InterPro" id="IPR032675">
    <property type="entry name" value="LRR_dom_sf"/>
</dbReference>
<dbReference type="EMBL" id="CAADFV010000005">
    <property type="protein sequence ID" value="VFK51204.1"/>
    <property type="molecule type" value="Genomic_DNA"/>
</dbReference>
<organism evidence="2">
    <name type="scientific">Candidatus Kentrum sp. TUN</name>
    <dbReference type="NCBI Taxonomy" id="2126343"/>
    <lineage>
        <taxon>Bacteria</taxon>
        <taxon>Pseudomonadati</taxon>
        <taxon>Pseudomonadota</taxon>
        <taxon>Gammaproteobacteria</taxon>
        <taxon>Candidatus Kentrum</taxon>
    </lineage>
</organism>
<dbReference type="AlphaFoldDB" id="A0A450ZBM7"/>
<keyword evidence="1" id="KW-0732">Signal</keyword>
<dbReference type="Gene3D" id="2.60.40.2810">
    <property type="match status" value="1"/>
</dbReference>
<sequence>MKHSTLVKVSGKYLLIGLLGLPSIAAGTVHEEALESAVDWLVDQQNSDGSWSGGGDIRTLYTSESVLALSAVGIRDAAFYQGITWLSNHATTNVDFRARRITALDRHGDSLAGEFSRLQVAQQRISNWGWGLTHGYGESVLDTSLALLAHSDADPNEIGEGVDIQAALDYLAMQTLPDDPVVVAYLLRAVLPYQATHTVPATLVDAASTYLQTRVGATDTPLIRALAAFALSRADRYPNKVTALLDQLVTLQETTGDGKGSWEGDEYVTSVAIRAFSTVLGMDGLELAENVSIPDPILRRYINRALGRNSADSLSRSDLLRLTGLIAPDAGITDLTGLEAAENLGIVDLSGNRIADLSPLSGLENLTAAMDDSAGTEEDLAVSIAVLSNDIHVEGTGLTVVHVTQPTNGAASFTPASVFYTPSADYNGTDNFTYTATDGNASVTATVTVTVSSINDAPVAMLDSARVPDGGAITIDVLANDGDVDGDLLRIQGVIAPDNGTAVMERDGQITYTPNPDFTGTDTFDYTVSDGVLTASAVVTVTVIPETPYVYHILNPRFGDDAAFVVSLADNNIINAGNTTIALDRDEQGVIPMADLVQGTLVTGTGPFDIGGAVDATDVPLSVSLVGRKFVVPQVHGNHWYYLLSPDGQASATIDTGDAVATHTLPAGQVVPMNAGSNNTVSAVITSDVPILVAHVGTDGAGSAIGALMVPPAPGCGEYTAVGRRIWGQRRISPP</sequence>
<dbReference type="Gene3D" id="1.50.10.20">
    <property type="match status" value="1"/>
</dbReference>
<dbReference type="InterPro" id="IPR008930">
    <property type="entry name" value="Terpenoid_cyclase/PrenylTrfase"/>
</dbReference>
<evidence type="ECO:0000256" key="1">
    <source>
        <dbReference type="SAM" id="SignalP"/>
    </source>
</evidence>
<dbReference type="Pfam" id="PF17963">
    <property type="entry name" value="Big_9"/>
    <property type="match status" value="2"/>
</dbReference>